<dbReference type="Proteomes" id="UP001222770">
    <property type="component" value="Unassembled WGS sequence"/>
</dbReference>
<evidence type="ECO:0000313" key="1">
    <source>
        <dbReference type="EMBL" id="MDF8335902.1"/>
    </source>
</evidence>
<dbReference type="EMBL" id="JAROCY010000060">
    <property type="protein sequence ID" value="MDF8335902.1"/>
    <property type="molecule type" value="Genomic_DNA"/>
</dbReference>
<protein>
    <submittedName>
        <fullName evidence="1">Uncharacterized protein</fullName>
    </submittedName>
</protein>
<name>A0ABT6CPR3_9SPHN</name>
<reference evidence="1 2" key="1">
    <citation type="submission" date="2023-03" db="EMBL/GenBank/DDBJ databases">
        <title>Novosphingobium cyanobacteriorum sp. nov., isolated from a eutrophic reservoir during the Microcystis bloom period.</title>
        <authorList>
            <person name="Kang M."/>
            <person name="Le V."/>
            <person name="Ko S.-R."/>
            <person name="Lee S.-A."/>
            <person name="Ahn C.-Y."/>
        </authorList>
    </citation>
    <scope>NUCLEOTIDE SEQUENCE [LARGE SCALE GENOMIC DNA]</scope>
    <source>
        <strain evidence="1 2">HBC54</strain>
    </source>
</reference>
<comment type="caution">
    <text evidence="1">The sequence shown here is derived from an EMBL/GenBank/DDBJ whole genome shotgun (WGS) entry which is preliminary data.</text>
</comment>
<accession>A0ABT6CPR3</accession>
<organism evidence="1 2">
    <name type="scientific">Novosphingobium cyanobacteriorum</name>
    <dbReference type="NCBI Taxonomy" id="3024215"/>
    <lineage>
        <taxon>Bacteria</taxon>
        <taxon>Pseudomonadati</taxon>
        <taxon>Pseudomonadota</taxon>
        <taxon>Alphaproteobacteria</taxon>
        <taxon>Sphingomonadales</taxon>
        <taxon>Sphingomonadaceae</taxon>
        <taxon>Novosphingobium</taxon>
    </lineage>
</organism>
<keyword evidence="2" id="KW-1185">Reference proteome</keyword>
<evidence type="ECO:0000313" key="2">
    <source>
        <dbReference type="Proteomes" id="UP001222770"/>
    </source>
</evidence>
<sequence length="195" mass="21555">MAAIALMIGRSRTYRPSLWARIFLSESWKLVLSASSSDRIRLQLGADDDIPCLDVAEVWSSKALLWHTVEIRSKGRVDALSGLTAKSAQTLRDDLLAFVNQHLAELIDSDKERLREVDTKIRAITDSNQQYLAHADVSRAIASVPGNASFALAHPLFDANLIPATLRAYLPTSFSMLTDPAVRSRYNEMSIGVQS</sequence>
<proteinExistence type="predicted"/>
<gene>
    <name evidence="1" type="ORF">POM99_22100</name>
</gene>
<dbReference type="RefSeq" id="WP_277280967.1">
    <property type="nucleotide sequence ID" value="NZ_JAROCY010000060.1"/>
</dbReference>